<evidence type="ECO:0000313" key="16">
    <source>
        <dbReference type="Proteomes" id="UP000295388"/>
    </source>
</evidence>
<evidence type="ECO:0000256" key="9">
    <source>
        <dbReference type="RuleBase" id="RU361168"/>
    </source>
</evidence>
<evidence type="ECO:0000256" key="1">
    <source>
        <dbReference type="ARBA" id="ARBA00009743"/>
    </source>
</evidence>
<keyword evidence="6" id="KW-0119">Carbohydrate metabolism</keyword>
<evidence type="ECO:0000259" key="14">
    <source>
        <dbReference type="Pfam" id="PF17996"/>
    </source>
</evidence>
<comment type="caution">
    <text evidence="15">The sequence shown here is derived from an EMBL/GenBank/DDBJ whole genome shotgun (WGS) entry which is preliminary data.</text>
</comment>
<proteinExistence type="inferred from homology"/>
<dbReference type="Pfam" id="PF03442">
    <property type="entry name" value="CBM_X2"/>
    <property type="match status" value="1"/>
</dbReference>
<dbReference type="PRINTS" id="PR00740">
    <property type="entry name" value="GLHYDRLASE27"/>
</dbReference>
<feature type="signal peptide" evidence="11">
    <location>
        <begin position="1"/>
        <end position="33"/>
    </location>
</feature>
<dbReference type="EC" id="3.2.1.22" evidence="9"/>
<keyword evidence="5 9" id="KW-1015">Disulfide bond</keyword>
<dbReference type="GO" id="GO:0004557">
    <property type="term" value="F:alpha-galactosidase activity"/>
    <property type="evidence" value="ECO:0007669"/>
    <property type="project" value="UniProtKB-EC"/>
</dbReference>
<keyword evidence="4" id="KW-0136">Cellulose degradation</keyword>
<dbReference type="CDD" id="cd14792">
    <property type="entry name" value="GH27"/>
    <property type="match status" value="1"/>
</dbReference>
<evidence type="ECO:0000256" key="3">
    <source>
        <dbReference type="ARBA" id="ARBA00022801"/>
    </source>
</evidence>
<dbReference type="SUPFAM" id="SSF51445">
    <property type="entry name" value="(Trans)glycosidases"/>
    <property type="match status" value="1"/>
</dbReference>
<dbReference type="PANTHER" id="PTHR11452">
    <property type="entry name" value="ALPHA-GALACTOSIDASE/ALPHA-N-ACETYLGALACTOSAMINIDASE"/>
    <property type="match status" value="1"/>
</dbReference>
<dbReference type="Gene3D" id="2.60.120.260">
    <property type="entry name" value="Galactose-binding domain-like"/>
    <property type="match status" value="2"/>
</dbReference>
<sequence>MTRSLRNKAMRGMFAVLAAVAVGSVGLSAPSSAVPGGNGAREPHGATTARAPSAASISTPAGVTTAAGPSLGPAGEAARKPYMGWSSYSMQVYSPNGGSWITADQIIAQSDAMHQKLQPFGYEYINIDAAWNGGTDGYGRPVPSKTLYPNGLQAVIDHIHANGQKVGLYSIPGISKAMLDANLPVYGHPGCTTGDLAVQPLQQGDYWGFGYRIDMTKPCAQAYIDSIADLFAEWGVDFLKFDSVTPGSGKNDLSLDARDEVKGWSQALARHGIWLELSWALDINYADYWKQWANGWRVDWDVECYCPGEALTAWPNIARLFPRVADWWRHGGPGGWNDLDSLNVGNGTMDGLTKDERRTAATLWAVSAAPFYIGNDMTRLDAYGVELLTNREVIAVNQAGRPAQPVSTKTNRQVWYSLNADSSYTVALFNLGTTEANMTVNWADLGLDGSATVRDLWAKKNLGQFTSGYTAATVPPHGVRLFKVTPQKGAAIRVNDDDLRVSYDGVWQRNGNREVPAVSEPLSVTVTDTSIPAEGHAAATGVRTVELNNDDPGIVYTGSWSRSTGRGLGDYQDDVQYTETNGDAFTHSFVGNGVDYITEKDPSQGEVDIYIDGAFKATVDTHADARAAQQLVYSISDLPNGTHTIRGVKKSGQFMLVDKLVVRQESLLNPGTAAFDKSAQADVSTEIGRDPGELVDIANGGQNLVNGTDYTVSGRVVTIKKEYLAARPTGTTKLDFRFRGDYRDDVHFATADGAAVEFAFKGTGVGWVTALGPDQGEADVYIDGKLVDRVNLFNEARTTTQQVFTRTGLKDGQHTLRIVKASGEVLRTDLIRYTLA</sequence>
<dbReference type="FunFam" id="2.60.40.1180:FF:000008">
    <property type="entry name" value="Alpha-galactosidase"/>
    <property type="match status" value="1"/>
</dbReference>
<dbReference type="Gene3D" id="3.20.20.70">
    <property type="entry name" value="Aldolase class I"/>
    <property type="match status" value="1"/>
</dbReference>
<feature type="domain" description="Carbohydrate binding X2" evidence="12">
    <location>
        <begin position="669"/>
        <end position="739"/>
    </location>
</feature>
<reference evidence="15 16" key="1">
    <citation type="submission" date="2019-03" db="EMBL/GenBank/DDBJ databases">
        <title>Genomic Encyclopedia of Type Strains, Phase III (KMG-III): the genomes of soil and plant-associated and newly described type strains.</title>
        <authorList>
            <person name="Whitman W."/>
        </authorList>
    </citation>
    <scope>NUCLEOTIDE SEQUENCE [LARGE SCALE GENOMIC DNA]</scope>
    <source>
        <strain evidence="15 16">VKM Ac-2527</strain>
    </source>
</reference>
<dbReference type="AlphaFoldDB" id="A0A4R6KF59"/>
<dbReference type="Proteomes" id="UP000295388">
    <property type="component" value="Unassembled WGS sequence"/>
</dbReference>
<feature type="domain" description="Carbohydrate esterase 2 N-terminal" evidence="14">
    <location>
        <begin position="741"/>
        <end position="822"/>
    </location>
</feature>
<dbReference type="Pfam" id="PF16499">
    <property type="entry name" value="Melibiase_2"/>
    <property type="match status" value="2"/>
</dbReference>
<evidence type="ECO:0000256" key="11">
    <source>
        <dbReference type="SAM" id="SignalP"/>
    </source>
</evidence>
<dbReference type="EMBL" id="SNWQ01000010">
    <property type="protein sequence ID" value="TDO46726.1"/>
    <property type="molecule type" value="Genomic_DNA"/>
</dbReference>
<dbReference type="InterPro" id="IPR041233">
    <property type="entry name" value="Melibiase_C"/>
</dbReference>
<accession>A0A4R6KF59</accession>
<dbReference type="PANTHER" id="PTHR11452:SF75">
    <property type="entry name" value="ALPHA-GALACTOSIDASE MEL1"/>
    <property type="match status" value="1"/>
</dbReference>
<feature type="chain" id="PRO_5020921655" description="Alpha-galactosidase" evidence="11">
    <location>
        <begin position="34"/>
        <end position="836"/>
    </location>
</feature>
<dbReference type="Pfam" id="PF17801">
    <property type="entry name" value="Melibiase_C"/>
    <property type="match status" value="1"/>
</dbReference>
<comment type="similarity">
    <text evidence="1 9">Belongs to the glycosyl hydrolase 27 family.</text>
</comment>
<gene>
    <name evidence="15" type="ORF">EV643_110109</name>
</gene>
<keyword evidence="2 11" id="KW-0732">Signal</keyword>
<evidence type="ECO:0000259" key="13">
    <source>
        <dbReference type="Pfam" id="PF17801"/>
    </source>
</evidence>
<dbReference type="RefSeq" id="WP_238165703.1">
    <property type="nucleotide sequence ID" value="NZ_SNWQ01000010.1"/>
</dbReference>
<keyword evidence="16" id="KW-1185">Reference proteome</keyword>
<dbReference type="Pfam" id="PF17996">
    <property type="entry name" value="CE2_N"/>
    <property type="match status" value="1"/>
</dbReference>
<name>A0A4R6KF59_9ACTN</name>
<comment type="catalytic activity">
    <reaction evidence="9">
        <text>Hydrolysis of terminal, non-reducing alpha-D-galactose residues in alpha-D-galactosides, including galactose oligosaccharides, galactomannans and galactolipids.</text>
        <dbReference type="EC" id="3.2.1.22"/>
    </reaction>
</comment>
<dbReference type="InterPro" id="IPR013780">
    <property type="entry name" value="Glyco_hydro_b"/>
</dbReference>
<dbReference type="GO" id="GO:0030245">
    <property type="term" value="P:cellulose catabolic process"/>
    <property type="evidence" value="ECO:0007669"/>
    <property type="project" value="UniProtKB-KW"/>
</dbReference>
<dbReference type="InterPro" id="IPR017853">
    <property type="entry name" value="GH"/>
</dbReference>
<dbReference type="InterPro" id="IPR005102">
    <property type="entry name" value="Carbo-bd_X2"/>
</dbReference>
<evidence type="ECO:0000256" key="8">
    <source>
        <dbReference type="ARBA" id="ARBA00023326"/>
    </source>
</evidence>
<dbReference type="SUPFAM" id="SSF81296">
    <property type="entry name" value="E set domains"/>
    <property type="match status" value="1"/>
</dbReference>
<evidence type="ECO:0000256" key="5">
    <source>
        <dbReference type="ARBA" id="ARBA00023157"/>
    </source>
</evidence>
<evidence type="ECO:0000256" key="10">
    <source>
        <dbReference type="SAM" id="MobiDB-lite"/>
    </source>
</evidence>
<protein>
    <recommendedName>
        <fullName evidence="9">Alpha-galactosidase</fullName>
        <ecNumber evidence="9">3.2.1.22</ecNumber>
    </recommendedName>
    <alternativeName>
        <fullName evidence="9">Melibiase</fullName>
    </alternativeName>
</protein>
<dbReference type="InterPro" id="IPR002241">
    <property type="entry name" value="Glyco_hydro_27"/>
</dbReference>
<evidence type="ECO:0000256" key="4">
    <source>
        <dbReference type="ARBA" id="ARBA00023001"/>
    </source>
</evidence>
<dbReference type="InterPro" id="IPR014756">
    <property type="entry name" value="Ig_E-set"/>
</dbReference>
<keyword evidence="8" id="KW-0624">Polysaccharide degradation</keyword>
<evidence type="ECO:0000313" key="15">
    <source>
        <dbReference type="EMBL" id="TDO46726.1"/>
    </source>
</evidence>
<feature type="region of interest" description="Disordered" evidence="10">
    <location>
        <begin position="31"/>
        <end position="73"/>
    </location>
</feature>
<dbReference type="Gene3D" id="2.60.40.1180">
    <property type="entry name" value="Golgi alpha-mannosidase II"/>
    <property type="match status" value="1"/>
</dbReference>
<evidence type="ECO:0000256" key="2">
    <source>
        <dbReference type="ARBA" id="ARBA00022729"/>
    </source>
</evidence>
<dbReference type="InterPro" id="IPR013785">
    <property type="entry name" value="Aldolase_TIM"/>
</dbReference>
<feature type="domain" description="Alpha galactosidase C-terminal" evidence="13">
    <location>
        <begin position="411"/>
        <end position="484"/>
    </location>
</feature>
<dbReference type="SUPFAM" id="SSF51011">
    <property type="entry name" value="Glycosyl hydrolase domain"/>
    <property type="match status" value="1"/>
</dbReference>
<evidence type="ECO:0000259" key="12">
    <source>
        <dbReference type="Pfam" id="PF03442"/>
    </source>
</evidence>
<keyword evidence="7 9" id="KW-0326">Glycosidase</keyword>
<keyword evidence="3 9" id="KW-0378">Hydrolase</keyword>
<dbReference type="InterPro" id="IPR040794">
    <property type="entry name" value="CE2_N"/>
</dbReference>
<organism evidence="15 16">
    <name type="scientific">Kribbella caucasensis</name>
    <dbReference type="NCBI Taxonomy" id="2512215"/>
    <lineage>
        <taxon>Bacteria</taxon>
        <taxon>Bacillati</taxon>
        <taxon>Actinomycetota</taxon>
        <taxon>Actinomycetes</taxon>
        <taxon>Propionibacteriales</taxon>
        <taxon>Kribbellaceae</taxon>
        <taxon>Kribbella</taxon>
    </lineage>
</organism>
<evidence type="ECO:0000256" key="6">
    <source>
        <dbReference type="ARBA" id="ARBA00023277"/>
    </source>
</evidence>
<evidence type="ECO:0000256" key="7">
    <source>
        <dbReference type="ARBA" id="ARBA00023295"/>
    </source>
</evidence>